<accession>A0A1C4Z698</accession>
<dbReference type="PANTHER" id="PTHR35811">
    <property type="entry name" value="SLR1870 PROTEIN"/>
    <property type="match status" value="1"/>
</dbReference>
<dbReference type="InterPro" id="IPR021139">
    <property type="entry name" value="NYN"/>
</dbReference>
<reference evidence="4" key="1">
    <citation type="submission" date="2016-06" db="EMBL/GenBank/DDBJ databases">
        <authorList>
            <person name="Varghese N."/>
            <person name="Submissions Spin"/>
        </authorList>
    </citation>
    <scope>NUCLEOTIDE SEQUENCE [LARGE SCALE GENOMIC DNA]</scope>
    <source>
        <strain evidence="4">DSM 43909</strain>
    </source>
</reference>
<feature type="region of interest" description="Disordered" evidence="1">
    <location>
        <begin position="427"/>
        <end position="454"/>
    </location>
</feature>
<protein>
    <submittedName>
        <fullName evidence="3">NYN domain-containing protein</fullName>
    </submittedName>
</protein>
<dbReference type="GO" id="GO:0004540">
    <property type="term" value="F:RNA nuclease activity"/>
    <property type="evidence" value="ECO:0007669"/>
    <property type="project" value="InterPro"/>
</dbReference>
<dbReference type="PANTHER" id="PTHR35811:SF1">
    <property type="entry name" value="HTH OST-TYPE DOMAIN-CONTAINING PROTEIN"/>
    <property type="match status" value="1"/>
</dbReference>
<evidence type="ECO:0000313" key="3">
    <source>
        <dbReference type="EMBL" id="SCF28443.1"/>
    </source>
</evidence>
<sequence>MAHVRTALYLDFDNVFSGLYKLDPEVAVQFASDPGAWLSRLSTAPRTDAPRRWLVLRCYLNPAGWVPNPDPTGEQPRLFFSKFRPSFVRAGFDVIDCPRYSGMKNAADIRIVVDALDALSADTRYDEFVIASGDSDMTPLLQRLRRSDRRTMIVSPADAAEALTAIADQALDSQHLLALVQGESVDFDDDTETEVHTELDQRVADIDGAADHAEAYEIFRSTVTREYDQASEPLNMASLAHRLHAQVGRSVAESNWFGSGSFARAVASLKLPNLRTSQHLMWDGSRHSVSEEAVAAPQRIALPEAVERLVDQLGVPRLPQPWWPAIYHALADYAQSHRFNLTQCTSWSRDQLRDQGLPISRGAVGFVVRGASYGGCPLHRQPAPAAAEIGAAFAGNVLSRAEHAEIILSDDEVATVRTWLGALPAEETAEGQAGQPSEVVSSAMPGGRDGTARA</sequence>
<evidence type="ECO:0000313" key="4">
    <source>
        <dbReference type="Proteomes" id="UP000198242"/>
    </source>
</evidence>
<dbReference type="Pfam" id="PF01936">
    <property type="entry name" value="NYN"/>
    <property type="match status" value="1"/>
</dbReference>
<organism evidence="3 4">
    <name type="scientific">Micromonospora viridifaciens</name>
    <dbReference type="NCBI Taxonomy" id="1881"/>
    <lineage>
        <taxon>Bacteria</taxon>
        <taxon>Bacillati</taxon>
        <taxon>Actinomycetota</taxon>
        <taxon>Actinomycetes</taxon>
        <taxon>Micromonosporales</taxon>
        <taxon>Micromonosporaceae</taxon>
        <taxon>Micromonospora</taxon>
    </lineage>
</organism>
<dbReference type="RefSeq" id="WP_089008533.1">
    <property type="nucleotide sequence ID" value="NZ_LT607411.1"/>
</dbReference>
<evidence type="ECO:0000259" key="2">
    <source>
        <dbReference type="Pfam" id="PF01936"/>
    </source>
</evidence>
<dbReference type="Proteomes" id="UP000198242">
    <property type="component" value="Chromosome I"/>
</dbReference>
<name>A0A1C4Z698_MICVI</name>
<gene>
    <name evidence="3" type="ORF">GA0074695_5153</name>
</gene>
<proteinExistence type="predicted"/>
<keyword evidence="4" id="KW-1185">Reference proteome</keyword>
<dbReference type="AlphaFoldDB" id="A0A1C4Z698"/>
<evidence type="ECO:0000256" key="1">
    <source>
        <dbReference type="SAM" id="MobiDB-lite"/>
    </source>
</evidence>
<dbReference type="OrthoDB" id="2379772at2"/>
<feature type="domain" description="NYN" evidence="2">
    <location>
        <begin position="5"/>
        <end position="172"/>
    </location>
</feature>
<dbReference type="EMBL" id="LT607411">
    <property type="protein sequence ID" value="SCF28443.1"/>
    <property type="molecule type" value="Genomic_DNA"/>
</dbReference>
<dbReference type="Gene3D" id="3.40.50.1010">
    <property type="entry name" value="5'-nuclease"/>
    <property type="match status" value="1"/>
</dbReference>